<evidence type="ECO:0000256" key="7">
    <source>
        <dbReference type="SAM" id="SignalP"/>
    </source>
</evidence>
<evidence type="ECO:0000256" key="3">
    <source>
        <dbReference type="ARBA" id="ARBA00023136"/>
    </source>
</evidence>
<feature type="domain" description="OmpA-like" evidence="8">
    <location>
        <begin position="180"/>
        <end position="297"/>
    </location>
</feature>
<organism evidence="9 10">
    <name type="scientific">Kushneria sinocarnis</name>
    <dbReference type="NCBI Taxonomy" id="595502"/>
    <lineage>
        <taxon>Bacteria</taxon>
        <taxon>Pseudomonadati</taxon>
        <taxon>Pseudomonadota</taxon>
        <taxon>Gammaproteobacteria</taxon>
        <taxon>Oceanospirillales</taxon>
        <taxon>Halomonadaceae</taxon>
        <taxon>Kushneria</taxon>
    </lineage>
</organism>
<dbReference type="InterPro" id="IPR006665">
    <property type="entry name" value="OmpA-like"/>
</dbReference>
<evidence type="ECO:0000256" key="4">
    <source>
        <dbReference type="ARBA" id="ARBA00023237"/>
    </source>
</evidence>
<feature type="region of interest" description="Disordered" evidence="6">
    <location>
        <begin position="263"/>
        <end position="310"/>
    </location>
</feature>
<dbReference type="InterPro" id="IPR006690">
    <property type="entry name" value="OMPA-like_CS"/>
</dbReference>
<dbReference type="InterPro" id="IPR003367">
    <property type="entry name" value="Thrombospondin_3-like_rpt"/>
</dbReference>
<dbReference type="PROSITE" id="PS51123">
    <property type="entry name" value="OMPA_2"/>
    <property type="match status" value="1"/>
</dbReference>
<evidence type="ECO:0000259" key="8">
    <source>
        <dbReference type="PROSITE" id="PS51123"/>
    </source>
</evidence>
<protein>
    <submittedName>
        <fullName evidence="9">OOP family OmpA-OmpF porin</fullName>
    </submittedName>
</protein>
<dbReference type="Pfam" id="PF00691">
    <property type="entry name" value="OmpA"/>
    <property type="match status" value="1"/>
</dbReference>
<dbReference type="Pfam" id="PF02412">
    <property type="entry name" value="TSP_3"/>
    <property type="match status" value="3"/>
</dbReference>
<name>A0A420WY24_9GAMM</name>
<gene>
    <name evidence="9" type="ORF">C7446_1060</name>
</gene>
<keyword evidence="3 5" id="KW-0472">Membrane</keyword>
<dbReference type="InterPro" id="IPR050330">
    <property type="entry name" value="Bact_OuterMem_StrucFunc"/>
</dbReference>
<feature type="chain" id="PRO_5019063075" evidence="7">
    <location>
        <begin position="25"/>
        <end position="310"/>
    </location>
</feature>
<dbReference type="GO" id="GO:0005509">
    <property type="term" value="F:calcium ion binding"/>
    <property type="evidence" value="ECO:0007669"/>
    <property type="project" value="InterPro"/>
</dbReference>
<dbReference type="PANTHER" id="PTHR30329">
    <property type="entry name" value="STATOR ELEMENT OF FLAGELLAR MOTOR COMPLEX"/>
    <property type="match status" value="1"/>
</dbReference>
<dbReference type="PROSITE" id="PS51257">
    <property type="entry name" value="PROKAR_LIPOPROTEIN"/>
    <property type="match status" value="1"/>
</dbReference>
<dbReference type="InterPro" id="IPR036737">
    <property type="entry name" value="OmpA-like_sf"/>
</dbReference>
<dbReference type="SUPFAM" id="SSF103647">
    <property type="entry name" value="TSP type-3 repeat"/>
    <property type="match status" value="1"/>
</dbReference>
<keyword evidence="4" id="KW-0998">Cell outer membrane</keyword>
<accession>A0A420WY24</accession>
<keyword evidence="2 7" id="KW-0732">Signal</keyword>
<evidence type="ECO:0000256" key="1">
    <source>
        <dbReference type="ARBA" id="ARBA00004442"/>
    </source>
</evidence>
<dbReference type="RefSeq" id="WP_121172027.1">
    <property type="nucleotide sequence ID" value="NZ_RBIN01000003.1"/>
</dbReference>
<reference evidence="9 10" key="1">
    <citation type="submission" date="2018-10" db="EMBL/GenBank/DDBJ databases">
        <title>Genomic Encyclopedia of Type Strains, Phase IV (KMG-IV): sequencing the most valuable type-strain genomes for metagenomic binning, comparative biology and taxonomic classification.</title>
        <authorList>
            <person name="Goeker M."/>
        </authorList>
    </citation>
    <scope>NUCLEOTIDE SEQUENCE [LARGE SCALE GENOMIC DNA]</scope>
    <source>
        <strain evidence="9 10">DSM 23229</strain>
    </source>
</reference>
<dbReference type="InterPro" id="IPR006664">
    <property type="entry name" value="OMP_bac"/>
</dbReference>
<comment type="subcellular location">
    <subcellularLocation>
        <location evidence="1">Cell outer membrane</location>
    </subcellularLocation>
</comment>
<dbReference type="Proteomes" id="UP000281975">
    <property type="component" value="Unassembled WGS sequence"/>
</dbReference>
<evidence type="ECO:0000256" key="5">
    <source>
        <dbReference type="PROSITE-ProRule" id="PRU00473"/>
    </source>
</evidence>
<proteinExistence type="predicted"/>
<dbReference type="OrthoDB" id="9782229at2"/>
<feature type="compositionally biased region" description="Polar residues" evidence="6">
    <location>
        <begin position="299"/>
        <end position="310"/>
    </location>
</feature>
<evidence type="ECO:0000256" key="2">
    <source>
        <dbReference type="ARBA" id="ARBA00022729"/>
    </source>
</evidence>
<dbReference type="EMBL" id="RBIN01000003">
    <property type="protein sequence ID" value="RKR06124.1"/>
    <property type="molecule type" value="Genomic_DNA"/>
</dbReference>
<dbReference type="InterPro" id="IPR028974">
    <property type="entry name" value="TSP_type-3_rpt"/>
</dbReference>
<dbReference type="AlphaFoldDB" id="A0A420WY24"/>
<dbReference type="Gene3D" id="3.30.1330.60">
    <property type="entry name" value="OmpA-like domain"/>
    <property type="match status" value="1"/>
</dbReference>
<dbReference type="CDD" id="cd07185">
    <property type="entry name" value="OmpA_C-like"/>
    <property type="match status" value="1"/>
</dbReference>
<feature type="signal peptide" evidence="7">
    <location>
        <begin position="1"/>
        <end position="24"/>
    </location>
</feature>
<comment type="caution">
    <text evidence="9">The sequence shown here is derived from an EMBL/GenBank/DDBJ whole genome shotgun (WGS) entry which is preliminary data.</text>
</comment>
<evidence type="ECO:0000313" key="9">
    <source>
        <dbReference type="EMBL" id="RKR06124.1"/>
    </source>
</evidence>
<dbReference type="GO" id="GO:0009279">
    <property type="term" value="C:cell outer membrane"/>
    <property type="evidence" value="ECO:0007669"/>
    <property type="project" value="UniProtKB-SubCell"/>
</dbReference>
<dbReference type="PANTHER" id="PTHR30329:SF21">
    <property type="entry name" value="LIPOPROTEIN YIAD-RELATED"/>
    <property type="match status" value="1"/>
</dbReference>
<dbReference type="SUPFAM" id="SSF103088">
    <property type="entry name" value="OmpA-like"/>
    <property type="match status" value="1"/>
</dbReference>
<sequence>MNKSATGLLLGSALVLGLSGCASSGSQSSMSSSSGNDAWYSSPFVCGLAGGLIGGGIGYGVSGDDDEETGSAVGGVAGATAGALLCSSNEPEVLDSDNDGVPDDRDQCPGTPAGVAVDAQGCPLDSDGDGVPDYQDQCPGTPAGVEVNAQGCPLDSDGDGVPDYQDQCPDTPAGAKVNALGCVANLVLQDVNFKFDSAELTSNAQQILGGVAEKLNANSSVRVKLKGYTDSIGTEAYNKDLSQRRADSVKQYLVSEGVSADRIETQGYGESNPVATNSTAEGRAQNRRTEVEPLGDAGQTMNRSQDSGSM</sequence>
<keyword evidence="10" id="KW-1185">Reference proteome</keyword>
<dbReference type="PROSITE" id="PS01068">
    <property type="entry name" value="OMPA_1"/>
    <property type="match status" value="1"/>
</dbReference>
<evidence type="ECO:0000313" key="10">
    <source>
        <dbReference type="Proteomes" id="UP000281975"/>
    </source>
</evidence>
<evidence type="ECO:0000256" key="6">
    <source>
        <dbReference type="SAM" id="MobiDB-lite"/>
    </source>
</evidence>
<dbReference type="Gene3D" id="4.10.1080.10">
    <property type="entry name" value="TSP type-3 repeat"/>
    <property type="match status" value="1"/>
</dbReference>
<dbReference type="GO" id="GO:0007155">
    <property type="term" value="P:cell adhesion"/>
    <property type="evidence" value="ECO:0007669"/>
    <property type="project" value="InterPro"/>
</dbReference>
<dbReference type="PRINTS" id="PR01021">
    <property type="entry name" value="OMPADOMAIN"/>
</dbReference>